<comment type="caution">
    <text evidence="1">The sequence shown here is derived from an EMBL/GenBank/DDBJ whole genome shotgun (WGS) entry which is preliminary data.</text>
</comment>
<gene>
    <name evidence="1" type="ORF">RGQ29_016401</name>
</gene>
<sequence>MANIEKRRQKLDVRDDLFKRTMEGNWTEVVKIYNQHYRLAHNAEINKSRDTALHLAVSLGPENKVEELDKIISEKDENKEALKIENKDRNNPLHLAASMGTLRMCICIAEAVPELGKARNNEGESPLFLAALHGKTDIFLCLHRICFRNSEPEQPDNSYYRKISGETILHCAIKREYLDLAYQILCLHPELVTCVDEEGIWPLRLLADKPSAFESGCHLGWWNSIIYHCKCY</sequence>
<dbReference type="Gene3D" id="1.25.40.20">
    <property type="entry name" value="Ankyrin repeat-containing domain"/>
    <property type="match status" value="1"/>
</dbReference>
<dbReference type="PANTHER" id="PTHR24121">
    <property type="entry name" value="NO MECHANORECEPTOR POTENTIAL C, ISOFORM D-RELATED"/>
    <property type="match status" value="1"/>
</dbReference>
<name>A0AAN7FJG1_QUERU</name>
<evidence type="ECO:0000313" key="2">
    <source>
        <dbReference type="Proteomes" id="UP001324115"/>
    </source>
</evidence>
<dbReference type="PANTHER" id="PTHR24121:SF15">
    <property type="entry name" value="ANKYRIN REPEAT PROTEIN"/>
    <property type="match status" value="1"/>
</dbReference>
<dbReference type="Pfam" id="PF12796">
    <property type="entry name" value="Ank_2"/>
    <property type="match status" value="1"/>
</dbReference>
<dbReference type="InterPro" id="IPR036770">
    <property type="entry name" value="Ankyrin_rpt-contain_sf"/>
</dbReference>
<dbReference type="EMBL" id="JAXUIC010000004">
    <property type="protein sequence ID" value="KAK4591916.1"/>
    <property type="molecule type" value="Genomic_DNA"/>
</dbReference>
<reference evidence="1 2" key="1">
    <citation type="journal article" date="2023" name="G3 (Bethesda)">
        <title>A haplotype-resolved chromosome-scale genome for Quercus rubra L. provides insights into the genetics of adaptive traits for red oak species.</title>
        <authorList>
            <person name="Kapoor B."/>
            <person name="Jenkins J."/>
            <person name="Schmutz J."/>
            <person name="Zhebentyayeva T."/>
            <person name="Kuelheim C."/>
            <person name="Coggeshall M."/>
            <person name="Heim C."/>
            <person name="Lasky J.R."/>
            <person name="Leites L."/>
            <person name="Islam-Faridi N."/>
            <person name="Romero-Severson J."/>
            <person name="DeLeo V.L."/>
            <person name="Lucas S.M."/>
            <person name="Lazic D."/>
            <person name="Gailing O."/>
            <person name="Carlson J."/>
            <person name="Staton M."/>
        </authorList>
    </citation>
    <scope>NUCLEOTIDE SEQUENCE [LARGE SCALE GENOMIC DNA]</scope>
    <source>
        <strain evidence="1">Pseudo-F2</strain>
    </source>
</reference>
<dbReference type="InterPro" id="IPR002110">
    <property type="entry name" value="Ankyrin_rpt"/>
</dbReference>
<protein>
    <submittedName>
        <fullName evidence="1">Uncharacterized protein</fullName>
    </submittedName>
</protein>
<organism evidence="1 2">
    <name type="scientific">Quercus rubra</name>
    <name type="common">Northern red oak</name>
    <name type="synonym">Quercus borealis</name>
    <dbReference type="NCBI Taxonomy" id="3512"/>
    <lineage>
        <taxon>Eukaryota</taxon>
        <taxon>Viridiplantae</taxon>
        <taxon>Streptophyta</taxon>
        <taxon>Embryophyta</taxon>
        <taxon>Tracheophyta</taxon>
        <taxon>Spermatophyta</taxon>
        <taxon>Magnoliopsida</taxon>
        <taxon>eudicotyledons</taxon>
        <taxon>Gunneridae</taxon>
        <taxon>Pentapetalae</taxon>
        <taxon>rosids</taxon>
        <taxon>fabids</taxon>
        <taxon>Fagales</taxon>
        <taxon>Fagaceae</taxon>
        <taxon>Quercus</taxon>
    </lineage>
</organism>
<proteinExistence type="predicted"/>
<accession>A0AAN7FJG1</accession>
<dbReference type="SMART" id="SM00248">
    <property type="entry name" value="ANK"/>
    <property type="match status" value="4"/>
</dbReference>
<dbReference type="Proteomes" id="UP001324115">
    <property type="component" value="Unassembled WGS sequence"/>
</dbReference>
<dbReference type="AlphaFoldDB" id="A0AAN7FJG1"/>
<evidence type="ECO:0000313" key="1">
    <source>
        <dbReference type="EMBL" id="KAK4591916.1"/>
    </source>
</evidence>
<keyword evidence="2" id="KW-1185">Reference proteome</keyword>
<dbReference type="SUPFAM" id="SSF48403">
    <property type="entry name" value="Ankyrin repeat"/>
    <property type="match status" value="1"/>
</dbReference>